<evidence type="ECO:0000256" key="2">
    <source>
        <dbReference type="ARBA" id="ARBA00023015"/>
    </source>
</evidence>
<evidence type="ECO:0000256" key="4">
    <source>
        <dbReference type="ARBA" id="ARBA00023163"/>
    </source>
</evidence>
<sequence length="770" mass="85978">MAPEGRDTTHRLPEPASSDSQEPRRGGTRRRTSMAPRVLVAFPEAVFSCFSVSGRLDLLLRKVRCDILEKGIPCSNCQSQSRSNCRLYEKKKTRSSLARISRPLNVPLQPRRRGQQSMTAPATPTAAAQWPDPSMGSSIEPIPRPSSSADTRTRYHHDDSPSTIHDSAAGNCEDEQATRNLAEFIDQELVRAGEISRSARLYFIGTEFSNLNYLVRQRALRPDQKDVLHFGSHPLSRKVPLVPQEALQLPPKALADELVRAYFVHVNRGFPIVDEDEFMERYAGTDTQRQISLPLLNAILLVGAHVLSSRREDVKAVKFDFFRRAKLLVDYRFDQHRESYLQVALLLTWQCDNLEDIVSNSWHWVGVAARTALGMGMHRDASRSTLNVLDKRQWIRLWWSVFQFDVMVSASYGRPQSIHLDDSDAPMLQEGHFEGIPHANASFAIEHTRLCIIFSKAMRRRVALRASPADRAESTKLADQELAEFMNRLPDSLHLSLPEPDIWQSILHLSYNNFLILLHRPPPRQDSRQFSSDAATDLSICGDAVGAINSIFESLRKRNMLCDLWLPSIHVLFSALLHVASELNSTNPLVAAKSSRTFDSLLLTLREFSRHWLYAESLLRLFEERAMWKNWSSGHLDGPAAEASAVRVSQRSDGTEFSLRPNPLNVSPSSPVGDATGFTPSSLGQRGQISGQGLSHGPVNQPYGFTYDFGGSIGGQAMGAASRDTTSIPYTEGFVENNMGMTDGGEAIGLLPVPSALEFLLAGMDSEYDF</sequence>
<dbReference type="GO" id="GO:0008270">
    <property type="term" value="F:zinc ion binding"/>
    <property type="evidence" value="ECO:0007669"/>
    <property type="project" value="InterPro"/>
</dbReference>
<evidence type="ECO:0000256" key="3">
    <source>
        <dbReference type="ARBA" id="ARBA00023125"/>
    </source>
</evidence>
<feature type="compositionally biased region" description="Basic and acidic residues" evidence="6">
    <location>
        <begin position="151"/>
        <end position="160"/>
    </location>
</feature>
<reference evidence="8 9" key="1">
    <citation type="submission" date="2020-01" db="EMBL/GenBank/DDBJ databases">
        <title>Identification and distribution of gene clusters putatively required for synthesis of sphingolipid metabolism inhibitors in phylogenetically diverse species of the filamentous fungus Fusarium.</title>
        <authorList>
            <person name="Kim H.-S."/>
            <person name="Busman M."/>
            <person name="Brown D.W."/>
            <person name="Divon H."/>
            <person name="Uhlig S."/>
            <person name="Proctor R.H."/>
        </authorList>
    </citation>
    <scope>NUCLEOTIDE SEQUENCE [LARGE SCALE GENOMIC DNA]</scope>
    <source>
        <strain evidence="8 9">NRRL 20459</strain>
    </source>
</reference>
<evidence type="ECO:0000256" key="5">
    <source>
        <dbReference type="ARBA" id="ARBA00023242"/>
    </source>
</evidence>
<feature type="region of interest" description="Disordered" evidence="6">
    <location>
        <begin position="108"/>
        <end position="169"/>
    </location>
</feature>
<organism evidence="8 9">
    <name type="scientific">Fusarium albosuccineum</name>
    <dbReference type="NCBI Taxonomy" id="1237068"/>
    <lineage>
        <taxon>Eukaryota</taxon>
        <taxon>Fungi</taxon>
        <taxon>Dikarya</taxon>
        <taxon>Ascomycota</taxon>
        <taxon>Pezizomycotina</taxon>
        <taxon>Sordariomycetes</taxon>
        <taxon>Hypocreomycetidae</taxon>
        <taxon>Hypocreales</taxon>
        <taxon>Nectriaceae</taxon>
        <taxon>Fusarium</taxon>
        <taxon>Fusarium decemcellulare species complex</taxon>
    </lineage>
</organism>
<feature type="compositionally biased region" description="Low complexity" evidence="6">
    <location>
        <begin position="119"/>
        <end position="128"/>
    </location>
</feature>
<dbReference type="SMART" id="SM00906">
    <property type="entry name" value="Fungal_trans"/>
    <property type="match status" value="1"/>
</dbReference>
<evidence type="ECO:0000259" key="7">
    <source>
        <dbReference type="SMART" id="SM00906"/>
    </source>
</evidence>
<gene>
    <name evidence="8" type="ORF">FALBO_4920</name>
</gene>
<dbReference type="EMBL" id="JAADYS010000644">
    <property type="protein sequence ID" value="KAF4468188.1"/>
    <property type="molecule type" value="Genomic_DNA"/>
</dbReference>
<dbReference type="InterPro" id="IPR007219">
    <property type="entry name" value="XnlR_reg_dom"/>
</dbReference>
<keyword evidence="1" id="KW-0862">Zinc</keyword>
<evidence type="ECO:0000256" key="1">
    <source>
        <dbReference type="ARBA" id="ARBA00022833"/>
    </source>
</evidence>
<feature type="region of interest" description="Disordered" evidence="6">
    <location>
        <begin position="655"/>
        <end position="679"/>
    </location>
</feature>
<dbReference type="OrthoDB" id="25391at2759"/>
<feature type="compositionally biased region" description="Basic and acidic residues" evidence="6">
    <location>
        <begin position="1"/>
        <end position="13"/>
    </location>
</feature>
<feature type="compositionally biased region" description="Low complexity" evidence="6">
    <location>
        <begin position="658"/>
        <end position="672"/>
    </location>
</feature>
<keyword evidence="2" id="KW-0805">Transcription regulation</keyword>
<name>A0A8H4LHF4_9HYPO</name>
<feature type="domain" description="Xylanolytic transcriptional activator regulatory" evidence="7">
    <location>
        <begin position="361"/>
        <end position="434"/>
    </location>
</feature>
<dbReference type="Pfam" id="PF04082">
    <property type="entry name" value="Fungal_trans"/>
    <property type="match status" value="1"/>
</dbReference>
<evidence type="ECO:0000313" key="9">
    <source>
        <dbReference type="Proteomes" id="UP000554235"/>
    </source>
</evidence>
<proteinExistence type="predicted"/>
<keyword evidence="5" id="KW-0539">Nucleus</keyword>
<feature type="region of interest" description="Disordered" evidence="6">
    <location>
        <begin position="1"/>
        <end position="32"/>
    </location>
</feature>
<dbReference type="GO" id="GO:0003677">
    <property type="term" value="F:DNA binding"/>
    <property type="evidence" value="ECO:0007669"/>
    <property type="project" value="UniProtKB-KW"/>
</dbReference>
<keyword evidence="4" id="KW-0804">Transcription</keyword>
<protein>
    <submittedName>
        <fullName evidence="8">Acetamidase regulatory</fullName>
    </submittedName>
</protein>
<dbReference type="CDD" id="cd12148">
    <property type="entry name" value="fungal_TF_MHR"/>
    <property type="match status" value="1"/>
</dbReference>
<evidence type="ECO:0000256" key="6">
    <source>
        <dbReference type="SAM" id="MobiDB-lite"/>
    </source>
</evidence>
<dbReference type="InterPro" id="IPR052073">
    <property type="entry name" value="Amide_Lactam_Regulators"/>
</dbReference>
<comment type="caution">
    <text evidence="8">The sequence shown here is derived from an EMBL/GenBank/DDBJ whole genome shotgun (WGS) entry which is preliminary data.</text>
</comment>
<dbReference type="Proteomes" id="UP000554235">
    <property type="component" value="Unassembled WGS sequence"/>
</dbReference>
<dbReference type="PANTHER" id="PTHR47171">
    <property type="entry name" value="FARA-RELATED"/>
    <property type="match status" value="1"/>
</dbReference>
<keyword evidence="3" id="KW-0238">DNA-binding</keyword>
<dbReference type="AlphaFoldDB" id="A0A8H4LHF4"/>
<evidence type="ECO:0000313" key="8">
    <source>
        <dbReference type="EMBL" id="KAF4468188.1"/>
    </source>
</evidence>
<feature type="compositionally biased region" description="Low complexity" evidence="6">
    <location>
        <begin position="137"/>
        <end position="148"/>
    </location>
</feature>
<keyword evidence="9" id="KW-1185">Reference proteome</keyword>
<dbReference type="PANTHER" id="PTHR47171:SF4">
    <property type="entry name" value="ACETAMIDASE REGULATORY PROTEIN"/>
    <property type="match status" value="1"/>
</dbReference>
<dbReference type="GO" id="GO:0006351">
    <property type="term" value="P:DNA-templated transcription"/>
    <property type="evidence" value="ECO:0007669"/>
    <property type="project" value="InterPro"/>
</dbReference>
<accession>A0A8H4LHF4</accession>